<dbReference type="Pfam" id="PF02687">
    <property type="entry name" value="FtsX"/>
    <property type="match status" value="1"/>
</dbReference>
<evidence type="ECO:0000256" key="2">
    <source>
        <dbReference type="ARBA" id="ARBA00022475"/>
    </source>
</evidence>
<evidence type="ECO:0000313" key="8">
    <source>
        <dbReference type="EMBL" id="URN15568.1"/>
    </source>
</evidence>
<keyword evidence="3 6" id="KW-0812">Transmembrane</keyword>
<keyword evidence="2" id="KW-1003">Cell membrane</keyword>
<evidence type="ECO:0000256" key="3">
    <source>
        <dbReference type="ARBA" id="ARBA00022692"/>
    </source>
</evidence>
<organism evidence="8 9">
    <name type="scientific">Streptomyces sudanensis</name>
    <dbReference type="NCBI Taxonomy" id="436397"/>
    <lineage>
        <taxon>Bacteria</taxon>
        <taxon>Bacillati</taxon>
        <taxon>Actinomycetota</taxon>
        <taxon>Actinomycetes</taxon>
        <taxon>Kitasatosporales</taxon>
        <taxon>Streptomycetaceae</taxon>
        <taxon>Streptomyces</taxon>
    </lineage>
</organism>
<keyword evidence="9" id="KW-1185">Reference proteome</keyword>
<feature type="transmembrane region" description="Helical" evidence="6">
    <location>
        <begin position="243"/>
        <end position="264"/>
    </location>
</feature>
<gene>
    <name evidence="8" type="ORF">MW084_05930</name>
</gene>
<feature type="domain" description="ABC3 transporter permease C-terminal" evidence="7">
    <location>
        <begin position="194"/>
        <end position="304"/>
    </location>
</feature>
<proteinExistence type="predicted"/>
<dbReference type="RefSeq" id="WP_078571545.1">
    <property type="nucleotide sequence ID" value="NZ_CP095474.1"/>
</dbReference>
<evidence type="ECO:0000313" key="9">
    <source>
        <dbReference type="Proteomes" id="UP001056383"/>
    </source>
</evidence>
<evidence type="ECO:0000256" key="1">
    <source>
        <dbReference type="ARBA" id="ARBA00004651"/>
    </source>
</evidence>
<feature type="transmembrane region" description="Helical" evidence="6">
    <location>
        <begin position="409"/>
        <end position="429"/>
    </location>
</feature>
<evidence type="ECO:0000256" key="4">
    <source>
        <dbReference type="ARBA" id="ARBA00022989"/>
    </source>
</evidence>
<accession>A0ABY4TBG9</accession>
<sequence>MLAVGAAAGRRAEAGRIRFAALLCATLALSLAVAALIAAHATYQGQATRGDARTPVFQEDVPGSAAKALWSVAGDSVPGSGPFQVVFIAPLTGDAPLPPGLSAWPRAGEAALSPALRDHPAAKDITERYGRTVATIGEEGLQSPDELFAYVVPAAPLKGESVRPVTGYGPGAGPVFYTVGQTDYAQPEWVFLSMVALLGLLPAAILLTVAARTGSHARDRRTALAEVLGATPRDRGLIVVGEALLPVAVGTVLALCAVGAASFIDLRLPWTGHVLVAGDVRGRWWAFLSALLAVMILVLAVVVLSDRPGKRRTSSTRIRGRSRSLRPWALLCPLLLLVAVRGPELFPSGTAAFVMTNWVAAAGTLATLPAAVAVVTGLLGKRLAEAGRRYGLPGLIISGRRAAAHPGPMARMTAGVVVAIGLLLQVVAWQGQLGQNARAAQATVDRIGSTALVVRPRAATAEQLRTFDRALPAHVSVLSLTTTPEANRLTLRGPCAALRALRLDCAPRPSTLMGAPTDQRLRELVGWNGGIRTAVRIEQGEPLTSLDDQGGFGQTVLVSRDGRDLSAEDVKRQAYRVFPMGADVSTIGGEWPTSSRVVQLHGRWITLFGLAGIGMLATAAALAGLAEFLRNGRALAPVATLTGNRRVFWSTAALSILLPLTLAGAAGCVVGTWLAFPKTQGGASYITNDVLVSCAAVATALGIAGWIWGALVSVRQAAAWRPRGE</sequence>
<feature type="transmembrane region" description="Helical" evidence="6">
    <location>
        <begin position="325"/>
        <end position="346"/>
    </location>
</feature>
<evidence type="ECO:0000256" key="5">
    <source>
        <dbReference type="ARBA" id="ARBA00023136"/>
    </source>
</evidence>
<reference evidence="8" key="1">
    <citation type="submission" date="2022-04" db="EMBL/GenBank/DDBJ databases">
        <title>Systematic whole-genome sequencing reveals an unexpected diversity among actinomycetoma pathogens and provides insights into their antibacterial susceptibilities.</title>
        <authorList>
            <person name="Watson A.K."/>
            <person name="Kepplinger B."/>
            <person name="Bakhiet S.M."/>
            <person name="Mhmoud N.A."/>
            <person name="Chapman J."/>
            <person name="Allenby N."/>
            <person name="Mickiewicz K."/>
            <person name="Goodfellow M."/>
            <person name="Fahal A.H."/>
            <person name="Errington J."/>
        </authorList>
    </citation>
    <scope>NUCLEOTIDE SEQUENCE</scope>
    <source>
        <strain evidence="8">SD 504</strain>
    </source>
</reference>
<dbReference type="InterPro" id="IPR003838">
    <property type="entry name" value="ABC3_permease_C"/>
</dbReference>
<keyword evidence="5 6" id="KW-0472">Membrane</keyword>
<evidence type="ECO:0000256" key="6">
    <source>
        <dbReference type="SAM" id="Phobius"/>
    </source>
</evidence>
<feature type="transmembrane region" description="Helical" evidence="6">
    <location>
        <begin position="284"/>
        <end position="304"/>
    </location>
</feature>
<evidence type="ECO:0000259" key="7">
    <source>
        <dbReference type="Pfam" id="PF02687"/>
    </source>
</evidence>
<comment type="subcellular location">
    <subcellularLocation>
        <location evidence="1">Cell membrane</location>
        <topology evidence="1">Multi-pass membrane protein</topology>
    </subcellularLocation>
</comment>
<feature type="transmembrane region" description="Helical" evidence="6">
    <location>
        <begin position="690"/>
        <end position="714"/>
    </location>
</feature>
<feature type="transmembrane region" description="Helical" evidence="6">
    <location>
        <begin position="604"/>
        <end position="626"/>
    </location>
</feature>
<name>A0ABY4TBG9_9ACTN</name>
<feature type="transmembrane region" description="Helical" evidence="6">
    <location>
        <begin position="647"/>
        <end position="675"/>
    </location>
</feature>
<dbReference type="Proteomes" id="UP001056383">
    <property type="component" value="Chromosome"/>
</dbReference>
<keyword evidence="4 6" id="KW-1133">Transmembrane helix</keyword>
<protein>
    <submittedName>
        <fullName evidence="8">ABC transporter permease</fullName>
    </submittedName>
</protein>
<dbReference type="EMBL" id="CP095474">
    <property type="protein sequence ID" value="URN15568.1"/>
    <property type="molecule type" value="Genomic_DNA"/>
</dbReference>
<feature type="transmembrane region" description="Helical" evidence="6">
    <location>
        <begin position="358"/>
        <end position="379"/>
    </location>
</feature>
<feature type="transmembrane region" description="Helical" evidence="6">
    <location>
        <begin position="189"/>
        <end position="211"/>
    </location>
</feature>